<comment type="caution">
    <text evidence="2">The sequence shown here is derived from an EMBL/GenBank/DDBJ whole genome shotgun (WGS) entry which is preliminary data.</text>
</comment>
<dbReference type="AlphaFoldDB" id="A0A9X0UCI7"/>
<protein>
    <submittedName>
        <fullName evidence="2">ABC transporter substrate-binding protein</fullName>
    </submittedName>
</protein>
<reference evidence="2" key="1">
    <citation type="submission" date="2020-08" db="EMBL/GenBank/DDBJ databases">
        <authorList>
            <person name="Hu Y."/>
            <person name="Nguyen S.V."/>
            <person name="Li F."/>
            <person name="Fanning S."/>
        </authorList>
    </citation>
    <scope>NUCLEOTIDE SEQUENCE</scope>
    <source>
        <strain evidence="2">SYSU D8009</strain>
    </source>
</reference>
<evidence type="ECO:0000256" key="1">
    <source>
        <dbReference type="SAM" id="SignalP"/>
    </source>
</evidence>
<name>A0A9X0UCI7_9PROT</name>
<dbReference type="Pfam" id="PF05494">
    <property type="entry name" value="MlaC"/>
    <property type="match status" value="1"/>
</dbReference>
<dbReference type="RefSeq" id="WP_186769215.1">
    <property type="nucleotide sequence ID" value="NZ_JACOMF010000003.1"/>
</dbReference>
<dbReference type="InterPro" id="IPR017842">
    <property type="entry name" value="Hopanoid_biosyn-assoc_HpnM"/>
</dbReference>
<keyword evidence="1" id="KW-0732">Signal</keyword>
<evidence type="ECO:0000313" key="2">
    <source>
        <dbReference type="EMBL" id="MBC4014443.1"/>
    </source>
</evidence>
<dbReference type="NCBIfam" id="TIGR03481">
    <property type="entry name" value="HpnM"/>
    <property type="match status" value="1"/>
</dbReference>
<dbReference type="EMBL" id="JACOMF010000003">
    <property type="protein sequence ID" value="MBC4014443.1"/>
    <property type="molecule type" value="Genomic_DNA"/>
</dbReference>
<evidence type="ECO:0000313" key="3">
    <source>
        <dbReference type="Proteomes" id="UP000600101"/>
    </source>
</evidence>
<dbReference type="PANTHER" id="PTHR36573:SF1">
    <property type="entry name" value="INTERMEMBRANE PHOSPHOLIPID TRANSPORT SYSTEM BINDING PROTEIN MLAC"/>
    <property type="match status" value="1"/>
</dbReference>
<dbReference type="Gene3D" id="3.10.450.710">
    <property type="entry name" value="Tgt2/MlaC"/>
    <property type="match status" value="1"/>
</dbReference>
<feature type="chain" id="PRO_5040815495" evidence="1">
    <location>
        <begin position="24"/>
        <end position="197"/>
    </location>
</feature>
<dbReference type="InterPro" id="IPR042245">
    <property type="entry name" value="Tgt2/MlaC_sf"/>
</dbReference>
<proteinExistence type="predicted"/>
<organism evidence="2 3">
    <name type="scientific">Siccirubricoccus deserti</name>
    <dbReference type="NCBI Taxonomy" id="2013562"/>
    <lineage>
        <taxon>Bacteria</taxon>
        <taxon>Pseudomonadati</taxon>
        <taxon>Pseudomonadota</taxon>
        <taxon>Alphaproteobacteria</taxon>
        <taxon>Acetobacterales</taxon>
        <taxon>Roseomonadaceae</taxon>
        <taxon>Siccirubricoccus</taxon>
    </lineage>
</organism>
<dbReference type="Proteomes" id="UP000600101">
    <property type="component" value="Unassembled WGS sequence"/>
</dbReference>
<sequence length="197" mass="21442">MLTRRGLIGLSLIALSTARPAAAQVPVVEGFHATLLELMRNARTLGARGREARLRPVMEAAFNLPAMARIAIGPAWTGMSPDQQQALATAFADWSIATYADRFDGYSGERFETLGESPLANGDRLVRTRLVRPNDAPVQLNYLLRQAGGGWRIVDIYLTGTISELASRRAEFTAILRDGGPAKLLAELRQRTAAALR</sequence>
<feature type="signal peptide" evidence="1">
    <location>
        <begin position="1"/>
        <end position="23"/>
    </location>
</feature>
<accession>A0A9X0UCI7</accession>
<gene>
    <name evidence="2" type="ORF">H7965_03820</name>
</gene>
<dbReference type="InterPro" id="IPR008869">
    <property type="entry name" value="MlaC/ttg2D"/>
</dbReference>
<dbReference type="PANTHER" id="PTHR36573">
    <property type="entry name" value="INTERMEMBRANE PHOSPHOLIPID TRANSPORT SYSTEM BINDING PROTEIN MLAC"/>
    <property type="match status" value="1"/>
</dbReference>
<keyword evidence="3" id="KW-1185">Reference proteome</keyword>